<evidence type="ECO:0000313" key="2">
    <source>
        <dbReference type="EMBL" id="MCX2719944.1"/>
    </source>
</evidence>
<dbReference type="PROSITE" id="PS51257">
    <property type="entry name" value="PROKAR_LIPOPROTEIN"/>
    <property type="match status" value="1"/>
</dbReference>
<dbReference type="AlphaFoldDB" id="A0AAE3MM24"/>
<feature type="chain" id="PRO_5042082235" description="Lipocalin-like domain-containing protein" evidence="1">
    <location>
        <begin position="27"/>
        <end position="167"/>
    </location>
</feature>
<dbReference type="Proteomes" id="UP001207116">
    <property type="component" value="Unassembled WGS sequence"/>
</dbReference>
<accession>A0AAE3MM24</accession>
<keyword evidence="1" id="KW-0732">Signal</keyword>
<evidence type="ECO:0000313" key="3">
    <source>
        <dbReference type="Proteomes" id="UP001207116"/>
    </source>
</evidence>
<evidence type="ECO:0008006" key="4">
    <source>
        <dbReference type="Google" id="ProtNLM"/>
    </source>
</evidence>
<proteinExistence type="predicted"/>
<comment type="caution">
    <text evidence="2">The sequence shown here is derived from an EMBL/GenBank/DDBJ whole genome shotgun (WGS) entry which is preliminary data.</text>
</comment>
<organism evidence="2 3">
    <name type="scientific">Lentiprolixibacter aurantiacus</name>
    <dbReference type="NCBI Taxonomy" id="2993939"/>
    <lineage>
        <taxon>Bacteria</taxon>
        <taxon>Pseudomonadati</taxon>
        <taxon>Bacteroidota</taxon>
        <taxon>Flavobacteriia</taxon>
        <taxon>Flavobacteriales</taxon>
        <taxon>Flavobacteriaceae</taxon>
        <taxon>Lentiprolixibacter</taxon>
    </lineage>
</organism>
<dbReference type="EMBL" id="JAPFQP010000003">
    <property type="protein sequence ID" value="MCX2719944.1"/>
    <property type="molecule type" value="Genomic_DNA"/>
</dbReference>
<evidence type="ECO:0000256" key="1">
    <source>
        <dbReference type="SAM" id="SignalP"/>
    </source>
</evidence>
<dbReference type="RefSeq" id="WP_266013201.1">
    <property type="nucleotide sequence ID" value="NZ_JAPFQP010000003.1"/>
</dbReference>
<name>A0AAE3MM24_9FLAO</name>
<dbReference type="CDD" id="cd00298">
    <property type="entry name" value="ACD_sHsps_p23-like"/>
    <property type="match status" value="1"/>
</dbReference>
<sequence length="167" mass="18249">MKTLSKILIAPLFLFAFLLLSCSSDDEDAKVNEGPSYAISDLAGTWIATEIRFSYCGSGTVEPSSVDIIAEGATATMVVQTTGRFTLTITFPDDVDDEIITGKMYFENGEFFAIQFDDDPPDDPTYFGDTLSGNTFTLNGGPETAEFDFDDDGNEECASVYLKFVRD</sequence>
<feature type="signal peptide" evidence="1">
    <location>
        <begin position="1"/>
        <end position="26"/>
    </location>
</feature>
<gene>
    <name evidence="2" type="ORF">OO016_10060</name>
</gene>
<reference evidence="2" key="1">
    <citation type="submission" date="2022-11" db="EMBL/GenBank/DDBJ databases">
        <title>The characterization of three novel Bacteroidetes species and genomic analysis of their roles in tidal elemental geochemical cycles.</title>
        <authorList>
            <person name="Ma K.-J."/>
        </authorList>
    </citation>
    <scope>NUCLEOTIDE SEQUENCE</scope>
    <source>
        <strain evidence="2">M415</strain>
    </source>
</reference>
<keyword evidence="3" id="KW-1185">Reference proteome</keyword>
<protein>
    <recommendedName>
        <fullName evidence="4">Lipocalin-like domain-containing protein</fullName>
    </recommendedName>
</protein>